<reference evidence="1 2" key="1">
    <citation type="journal article" date="2019" name="Genome Biol. Evol.">
        <title>Insights into the evolution of the New World diploid cottons (Gossypium, subgenus Houzingenia) based on genome sequencing.</title>
        <authorList>
            <person name="Grover C.E."/>
            <person name="Arick M.A. 2nd"/>
            <person name="Thrash A."/>
            <person name="Conover J.L."/>
            <person name="Sanders W.S."/>
            <person name="Peterson D.G."/>
            <person name="Frelichowski J.E."/>
            <person name="Scheffler J.A."/>
            <person name="Scheffler B.E."/>
            <person name="Wendel J.F."/>
        </authorList>
    </citation>
    <scope>NUCLEOTIDE SEQUENCE [LARGE SCALE GENOMIC DNA]</scope>
    <source>
        <strain evidence="1">4</strain>
        <tissue evidence="1">Leaf</tissue>
    </source>
</reference>
<accession>A0A7J9A1U1</accession>
<comment type="caution">
    <text evidence="1">The sequence shown here is derived from an EMBL/GenBank/DDBJ whole genome shotgun (WGS) entry which is preliminary data.</text>
</comment>
<sequence length="153" mass="17927">MRKMKRDIVIMTRVVVATVVMVVVATVVMKNHESRKWRPNSPKEKRRKLRCYLCNGSHMKRDCRKVSSVSAIKRNDEPKETKPIEKKTSRVNSMVLIPKKMNGGEGLIFVDINIASQKRVLSLIREHRTFSYKKRLWGNLASRLRNRIGRLRQ</sequence>
<evidence type="ECO:0000313" key="2">
    <source>
        <dbReference type="Proteomes" id="UP000593574"/>
    </source>
</evidence>
<dbReference type="AlphaFoldDB" id="A0A7J9A1U1"/>
<name>A0A7J9A1U1_9ROSI</name>
<gene>
    <name evidence="1" type="ORF">Golax_005773</name>
</gene>
<organism evidence="1 2">
    <name type="scientific">Gossypium laxum</name>
    <dbReference type="NCBI Taxonomy" id="34288"/>
    <lineage>
        <taxon>Eukaryota</taxon>
        <taxon>Viridiplantae</taxon>
        <taxon>Streptophyta</taxon>
        <taxon>Embryophyta</taxon>
        <taxon>Tracheophyta</taxon>
        <taxon>Spermatophyta</taxon>
        <taxon>Magnoliopsida</taxon>
        <taxon>eudicotyledons</taxon>
        <taxon>Gunneridae</taxon>
        <taxon>Pentapetalae</taxon>
        <taxon>rosids</taxon>
        <taxon>malvids</taxon>
        <taxon>Malvales</taxon>
        <taxon>Malvaceae</taxon>
        <taxon>Malvoideae</taxon>
        <taxon>Gossypium</taxon>
    </lineage>
</organism>
<dbReference type="EMBL" id="JABEZV010000008">
    <property type="protein sequence ID" value="MBA0718003.1"/>
    <property type="molecule type" value="Genomic_DNA"/>
</dbReference>
<keyword evidence="2" id="KW-1185">Reference proteome</keyword>
<proteinExistence type="predicted"/>
<evidence type="ECO:0000313" key="1">
    <source>
        <dbReference type="EMBL" id="MBA0718003.1"/>
    </source>
</evidence>
<dbReference type="Proteomes" id="UP000593574">
    <property type="component" value="Unassembled WGS sequence"/>
</dbReference>
<protein>
    <submittedName>
        <fullName evidence="1">Uncharacterized protein</fullName>
    </submittedName>
</protein>